<feature type="chain" id="PRO_5046946594" evidence="3">
    <location>
        <begin position="28"/>
        <end position="1554"/>
    </location>
</feature>
<dbReference type="Pfam" id="PF18883">
    <property type="entry name" value="AC_1"/>
    <property type="match status" value="1"/>
</dbReference>
<dbReference type="SMART" id="SM00869">
    <property type="entry name" value="Autotransporter"/>
    <property type="match status" value="1"/>
</dbReference>
<dbReference type="NCBIfam" id="TIGR01414">
    <property type="entry name" value="autotrans_barl"/>
    <property type="match status" value="1"/>
</dbReference>
<dbReference type="PANTHER" id="PTHR12338">
    <property type="entry name" value="AUTOTRANSPORTER"/>
    <property type="match status" value="1"/>
</dbReference>
<dbReference type="Pfam" id="PF12951">
    <property type="entry name" value="PATR"/>
    <property type="match status" value="3"/>
</dbReference>
<dbReference type="NCBIfam" id="TIGR02601">
    <property type="entry name" value="autotrns_rpt"/>
    <property type="match status" value="1"/>
</dbReference>
<dbReference type="RefSeq" id="WP_347794062.1">
    <property type="nucleotide sequence ID" value="NZ_JAYMYY010000001.1"/>
</dbReference>
<sequence>MKPIPLRPNKIALFISFALMTTGSLLSGVNAAVLEAPGTLYYYGSGNPNGGRDYTNYDEVSIVTGVTAKTSPLQGWAIYLNDGSTYKFNDLTVKTTGMLSDGIHTKNGGGLVEIENYTSTTTGFSSDGINLGRELATSSAKVVINNKADIKANGMGVRANASIGSANALATIIINGQSNIETTSSGANWSGYAVYAGQDTENNTVPLGKAEIYLNGDTTITTVGSNAHGVYARAAGMVSLGNVTVSASGNNANALFASSSTSDKSATINLAKDVNLTVGTGSAIYATGSDALIRSWDVNTDSGAAGRYTVNGNIISDKGATVSLNMADGSLFTGVTDAKTATADAGTLNLSIDGISSIWNMTGDSVLNALTLDNGATLKYGTVANITTDTFSLGSDGGMIDTNGFDNSLGEVISGSGLLSKKGAGTLTLTGVNTYTGGTDVKEGTLQLDPTTTVSTVNLGSGAANIALDATLAALSDGAFTFNNALTGDGLLSASNNGDAFNFSADVGAGFTGTVALADNTFTLSGDNTSALTQATLRLDAGNVTTVGDGSLTDNHQQIGGLAFNGGTAIFNANVPADKKAISTITAAELDITGNGTVQVTVPAQFNNSQPVPDTSLPLLEQDDLGAMVQLVSASHVTGTGGAIDLVDQNGNAISDARTLGISQDGVTVAEGTYDFGLTAGTASDGLYVNYGLQQVNLLGTGAQALVLTPAAGASGAATDLGAKVIGTGDLAIVAGAGQQVSLSNGSNSYSGATDVRSGTLAMANDHVLGQTSALNLAAGTTADMGGYSQSVGALNTAAGSQMVVSGALTITDTQRAAGETAGGMIESGTLAGSGSLNIDPSVVRVNGDQSAFTGQLAVNGGSELKLNSASAFNQAQGISLTTTMDTLTFGDLSGDNAAWTSLPVGTASVAIAGQGKVQTQQGADVTLSGDNSLFAGLFQVNEDSTLQVSQAKNLGSAEVVTEGTLVFNHATDWLLANTVTGNGQVLKTGAGTLSIDSSMAGFSGTSEVASGALVVGETGSESSALGGDVKVNSGGILSGTGTVTGHVDNAGIIAAYNALTALNGYGDATSATNLTVGSLTNAGSLQLAGSAVGNTLNINGDYAGNNGTLVMNTVLGGDSSLTDKLIVAGNTSGTTNVIVNNAGGSGAKTINGIEVIEVGGSSDGEFVQSGRIVAGSYEYFLGRGDGNNTSNWYLTNTVPPTDPDPTDPDPTDPVDPTEPTDPTDPVDPGPSTHRPESGSYIANLAAANTMFSTRLHDRLGDTQYTDLLTGEEKVTSLWLRQVGGHNRFDTAKGQLKTQSNRYVVQLGGDLAQWSTNGLDRWHLGAMAGYGNSKSNTQSNVTGYRSRGQVTGYSVGLYGTWYANEADKTGTYLDSWILYNWFDNTVSGQGLASEKYDSDGITASVEGGYTFLTGTSERSTYWVQPKVQITWMDVQADNHTEANGTRVKDKSDGNLQTRLGVRAFIKGHNAIDDGKTRDFQPFVEANWIYNSKTYGVTMNNVSSYQEGTRNIGEVKVGVEGQINKNLHLWGNVAQQLGDKGYSDTQGMLGIKYAF</sequence>
<feature type="region of interest" description="Disordered" evidence="2">
    <location>
        <begin position="1192"/>
        <end position="1238"/>
    </location>
</feature>
<evidence type="ECO:0000259" key="4">
    <source>
        <dbReference type="PROSITE" id="PS51208"/>
    </source>
</evidence>
<dbReference type="Proteomes" id="UP001444146">
    <property type="component" value="Unassembled WGS sequence"/>
</dbReference>
<dbReference type="SUPFAM" id="SSF51126">
    <property type="entry name" value="Pectin lyase-like"/>
    <property type="match status" value="3"/>
</dbReference>
<dbReference type="InterPro" id="IPR036709">
    <property type="entry name" value="Autotransporte_beta_dom_sf"/>
</dbReference>
<dbReference type="PANTHER" id="PTHR12338:SF5">
    <property type="entry name" value="ANTIGEN 43-RELATED"/>
    <property type="match status" value="1"/>
</dbReference>
<dbReference type="Pfam" id="PF03797">
    <property type="entry name" value="Autotransporter"/>
    <property type="match status" value="1"/>
</dbReference>
<dbReference type="InterPro" id="IPR012332">
    <property type="entry name" value="Autotransporter_pectin_lyase_C"/>
</dbReference>
<keyword evidence="6" id="KW-1185">Reference proteome</keyword>
<name>A0ABV0HH81_9ENTR</name>
<dbReference type="InterPro" id="IPR043990">
    <property type="entry name" value="AC_1"/>
</dbReference>
<dbReference type="InterPro" id="IPR005546">
    <property type="entry name" value="Autotransporte_beta"/>
</dbReference>
<dbReference type="InterPro" id="IPR011050">
    <property type="entry name" value="Pectin_lyase_fold/virulence"/>
</dbReference>
<evidence type="ECO:0000256" key="3">
    <source>
        <dbReference type="SAM" id="SignalP"/>
    </source>
</evidence>
<proteinExistence type="predicted"/>
<evidence type="ECO:0000313" key="5">
    <source>
        <dbReference type="EMBL" id="MEO3989628.1"/>
    </source>
</evidence>
<dbReference type="EMBL" id="JAYMYY010000001">
    <property type="protein sequence ID" value="MEO3989628.1"/>
    <property type="molecule type" value="Genomic_DNA"/>
</dbReference>
<evidence type="ECO:0000313" key="6">
    <source>
        <dbReference type="Proteomes" id="UP001444146"/>
    </source>
</evidence>
<dbReference type="InterPro" id="IPR050909">
    <property type="entry name" value="Bact_Autotransporter_VF"/>
</dbReference>
<dbReference type="InterPro" id="IPR006315">
    <property type="entry name" value="OM_autotransptr_brl_dom"/>
</dbReference>
<dbReference type="CDD" id="cd01344">
    <property type="entry name" value="PL2_Passenger_AT"/>
    <property type="match status" value="1"/>
</dbReference>
<feature type="signal peptide" evidence="3">
    <location>
        <begin position="1"/>
        <end position="27"/>
    </location>
</feature>
<reference evidence="5 6" key="1">
    <citation type="submission" date="2024-01" db="EMBL/GenBank/DDBJ databases">
        <title>Pseudocitrobacter sp. Endophytic strain Cyp-38L.</title>
        <authorList>
            <person name="Amer M.A."/>
            <person name="Hamed S.M."/>
        </authorList>
    </citation>
    <scope>NUCLEOTIDE SEQUENCE [LARGE SCALE GENOMIC DNA]</scope>
    <source>
        <strain evidence="5 6">Cyp38S</strain>
    </source>
</reference>
<dbReference type="InterPro" id="IPR013425">
    <property type="entry name" value="Autotrns_rpt"/>
</dbReference>
<protein>
    <submittedName>
        <fullName evidence="5">Autotransporter outer membrane beta-barrel domain-containing protein</fullName>
    </submittedName>
</protein>
<evidence type="ECO:0000256" key="1">
    <source>
        <dbReference type="ARBA" id="ARBA00022729"/>
    </source>
</evidence>
<dbReference type="SUPFAM" id="SSF103515">
    <property type="entry name" value="Autotransporter"/>
    <property type="match status" value="1"/>
</dbReference>
<dbReference type="Gene3D" id="2.40.128.130">
    <property type="entry name" value="Autotransporter beta-domain"/>
    <property type="match status" value="1"/>
</dbReference>
<dbReference type="Gene3D" id="2.160.20.20">
    <property type="match status" value="2"/>
</dbReference>
<feature type="domain" description="Autotransporter" evidence="4">
    <location>
        <begin position="1271"/>
        <end position="1554"/>
    </location>
</feature>
<gene>
    <name evidence="5" type="ORF">VSR74_07350</name>
</gene>
<keyword evidence="1 3" id="KW-0732">Signal</keyword>
<comment type="caution">
    <text evidence="5">The sequence shown here is derived from an EMBL/GenBank/DDBJ whole genome shotgun (WGS) entry which is preliminary data.</text>
</comment>
<dbReference type="PROSITE" id="PS51208">
    <property type="entry name" value="AUTOTRANSPORTER"/>
    <property type="match status" value="1"/>
</dbReference>
<organism evidence="5 6">
    <name type="scientific">Pseudocitrobacter cyperus</name>
    <dbReference type="NCBI Taxonomy" id="3112843"/>
    <lineage>
        <taxon>Bacteria</taxon>
        <taxon>Pseudomonadati</taxon>
        <taxon>Pseudomonadota</taxon>
        <taxon>Gammaproteobacteria</taxon>
        <taxon>Enterobacterales</taxon>
        <taxon>Enterobacteriaceae</taxon>
        <taxon>Pseudocitrobacter</taxon>
    </lineage>
</organism>
<accession>A0ABV0HH81</accession>
<evidence type="ECO:0000256" key="2">
    <source>
        <dbReference type="SAM" id="MobiDB-lite"/>
    </source>
</evidence>